<dbReference type="SUPFAM" id="SSF50494">
    <property type="entry name" value="Trypsin-like serine proteases"/>
    <property type="match status" value="1"/>
</dbReference>
<dbReference type="EMBL" id="JBICBT010000235">
    <property type="protein sequence ID" value="KAL3119713.1"/>
    <property type="molecule type" value="Genomic_DNA"/>
</dbReference>
<feature type="domain" description="Peptidase S1" evidence="3">
    <location>
        <begin position="139"/>
        <end position="379"/>
    </location>
</feature>
<comment type="caution">
    <text evidence="4">The sequence shown here is derived from an EMBL/GenBank/DDBJ whole genome shotgun (WGS) entry which is preliminary data.</text>
</comment>
<dbReference type="InterPro" id="IPR001254">
    <property type="entry name" value="Trypsin_dom"/>
</dbReference>
<dbReference type="Proteomes" id="UP001620626">
    <property type="component" value="Unassembled WGS sequence"/>
</dbReference>
<evidence type="ECO:0000259" key="3">
    <source>
        <dbReference type="PROSITE" id="PS50240"/>
    </source>
</evidence>
<dbReference type="InterPro" id="IPR043504">
    <property type="entry name" value="Peptidase_S1_PA_chymotrypsin"/>
</dbReference>
<dbReference type="SMART" id="SM00020">
    <property type="entry name" value="Tryp_SPc"/>
    <property type="match status" value="1"/>
</dbReference>
<dbReference type="Pfam" id="PF00089">
    <property type="entry name" value="Trypsin"/>
    <property type="match status" value="1"/>
</dbReference>
<protein>
    <recommendedName>
        <fullName evidence="3">Peptidase S1 domain-containing protein</fullName>
    </recommendedName>
</protein>
<keyword evidence="5" id="KW-1185">Reference proteome</keyword>
<gene>
    <name evidence="4" type="ORF">niasHT_005971</name>
</gene>
<evidence type="ECO:0000313" key="4">
    <source>
        <dbReference type="EMBL" id="KAL3119713.1"/>
    </source>
</evidence>
<dbReference type="PROSITE" id="PS50240">
    <property type="entry name" value="TRYPSIN_DOM"/>
    <property type="match status" value="1"/>
</dbReference>
<evidence type="ECO:0000313" key="5">
    <source>
        <dbReference type="Proteomes" id="UP001620626"/>
    </source>
</evidence>
<sequence>MYYESALFGKEFPWKISRRFRFNSFFEDKHGKSGKNGRKVRFAIDGSKFSIGMENYSITPFSQISLHLKAKQCFAQLKINDIEEPLLKLGQKFFEQLKYGAFLDDYAGIWLLGIDMMPKWGRRSTKIVVHRHEKCGLMVSGGAEIDIENVPWTMQFSAFLRKGEKHSYYISCACSLISSEFVLLAAHCFDGVKNGAFLSITYNTSKNQWNFNATDVKQRITEHRQDRTNVFIHPKYNSETVVSDLALIKLGRPLKTPPFQPICINCGAANKFRNGTVFVAGWGQLENDCAKFTTSSKMLMGRYAKLIGCQKESEEEGQICVEPNILQHGDSGSALLASNGTAFVQIGVLSSGICNTKSNQSIVSLYTPLYKEWIDDITGFNCPV</sequence>
<dbReference type="PANTHER" id="PTHR24256">
    <property type="entry name" value="TRYPTASE-RELATED"/>
    <property type="match status" value="1"/>
</dbReference>
<dbReference type="PRINTS" id="PR00722">
    <property type="entry name" value="CHYMOTRYPSIN"/>
</dbReference>
<dbReference type="AlphaFoldDB" id="A0ABD2LXB5"/>
<evidence type="ECO:0000256" key="2">
    <source>
        <dbReference type="ARBA" id="ARBA00024195"/>
    </source>
</evidence>
<accession>A0ABD2LXB5</accession>
<dbReference type="InterPro" id="IPR001314">
    <property type="entry name" value="Peptidase_S1A"/>
</dbReference>
<dbReference type="Gene3D" id="2.40.10.10">
    <property type="entry name" value="Trypsin-like serine proteases"/>
    <property type="match status" value="1"/>
</dbReference>
<dbReference type="InterPro" id="IPR009003">
    <property type="entry name" value="Peptidase_S1_PA"/>
</dbReference>
<reference evidence="4 5" key="1">
    <citation type="submission" date="2024-10" db="EMBL/GenBank/DDBJ databases">
        <authorList>
            <person name="Kim D."/>
        </authorList>
    </citation>
    <scope>NUCLEOTIDE SEQUENCE [LARGE SCALE GENOMIC DNA]</scope>
    <source>
        <strain evidence="4">BH-2024</strain>
    </source>
</reference>
<comment type="similarity">
    <text evidence="2">Belongs to the peptidase S1 family. CLIP subfamily.</text>
</comment>
<evidence type="ECO:0000256" key="1">
    <source>
        <dbReference type="ARBA" id="ARBA00023157"/>
    </source>
</evidence>
<name>A0ABD2LXB5_9BILA</name>
<keyword evidence="1" id="KW-1015">Disulfide bond</keyword>
<organism evidence="4 5">
    <name type="scientific">Heterodera trifolii</name>
    <dbReference type="NCBI Taxonomy" id="157864"/>
    <lineage>
        <taxon>Eukaryota</taxon>
        <taxon>Metazoa</taxon>
        <taxon>Ecdysozoa</taxon>
        <taxon>Nematoda</taxon>
        <taxon>Chromadorea</taxon>
        <taxon>Rhabditida</taxon>
        <taxon>Tylenchina</taxon>
        <taxon>Tylenchomorpha</taxon>
        <taxon>Tylenchoidea</taxon>
        <taxon>Heteroderidae</taxon>
        <taxon>Heteroderinae</taxon>
        <taxon>Heterodera</taxon>
    </lineage>
</organism>
<dbReference type="InterPro" id="IPR051487">
    <property type="entry name" value="Ser/Thr_Proteases_Immune/Dev"/>
</dbReference>
<proteinExistence type="inferred from homology"/>